<evidence type="ECO:0000313" key="12">
    <source>
        <dbReference type="EMBL" id="RDZ17564.1"/>
    </source>
</evidence>
<dbReference type="GO" id="GO:0070403">
    <property type="term" value="F:NAD+ binding"/>
    <property type="evidence" value="ECO:0007669"/>
    <property type="project" value="InterPro"/>
</dbReference>
<dbReference type="GO" id="GO:0006571">
    <property type="term" value="P:tyrosine biosynthetic process"/>
    <property type="evidence" value="ECO:0007669"/>
    <property type="project" value="UniProtKB-KW"/>
</dbReference>
<dbReference type="SUPFAM" id="SSF51735">
    <property type="entry name" value="NAD(P)-binding Rossmann-fold domains"/>
    <property type="match status" value="1"/>
</dbReference>
<dbReference type="FunFam" id="1.10.3660.10:FF:000003">
    <property type="entry name" value="Prephenate dehydrogenase"/>
    <property type="match status" value="1"/>
</dbReference>
<dbReference type="InterPro" id="IPR003099">
    <property type="entry name" value="Prephen_DH"/>
</dbReference>
<dbReference type="Gene3D" id="3.40.50.720">
    <property type="entry name" value="NAD(P)-binding Rossmann-like Domain"/>
    <property type="match status" value="1"/>
</dbReference>
<keyword evidence="7" id="KW-0560">Oxidoreductase</keyword>
<comment type="catalytic activity">
    <reaction evidence="10">
        <text>prephenate + NAD(+) = 3-(4-hydroxyphenyl)pyruvate + CO2 + NADH</text>
        <dbReference type="Rhea" id="RHEA:13869"/>
        <dbReference type="ChEBI" id="CHEBI:16526"/>
        <dbReference type="ChEBI" id="CHEBI:29934"/>
        <dbReference type="ChEBI" id="CHEBI:36242"/>
        <dbReference type="ChEBI" id="CHEBI:57540"/>
        <dbReference type="ChEBI" id="CHEBI:57945"/>
        <dbReference type="EC" id="1.3.1.12"/>
    </reaction>
</comment>
<dbReference type="RefSeq" id="WP_116071340.1">
    <property type="nucleotide sequence ID" value="NZ_CP187630.1"/>
</dbReference>
<dbReference type="Gene3D" id="1.10.3660.10">
    <property type="entry name" value="6-phosphogluconate dehydrogenase C-terminal like domain"/>
    <property type="match status" value="1"/>
</dbReference>
<evidence type="ECO:0000256" key="4">
    <source>
        <dbReference type="ARBA" id="ARBA00016891"/>
    </source>
</evidence>
<dbReference type="PANTHER" id="PTHR21363:SF0">
    <property type="entry name" value="PREPHENATE DEHYDROGENASE [NADP(+)]"/>
    <property type="match status" value="1"/>
</dbReference>
<dbReference type="InterPro" id="IPR046826">
    <property type="entry name" value="PDH_N"/>
</dbReference>
<evidence type="ECO:0000313" key="13">
    <source>
        <dbReference type="Proteomes" id="UP000256519"/>
    </source>
</evidence>
<evidence type="ECO:0000256" key="5">
    <source>
        <dbReference type="ARBA" id="ARBA00022498"/>
    </source>
</evidence>
<reference evidence="12 13" key="1">
    <citation type="journal article" date="2018" name="Appl. Environ. Microbiol.">
        <title>Antimicrobial susceptibility testing and tentative epidemiological cut-off values of five Bacillus species relevant for use as animal feed additives or for plant protection.</title>
        <authorList>
            <person name="Agerso Y."/>
            <person name="Stuer-Lauridsen B."/>
            <person name="Bjerre K."/>
            <person name="Jensen M.G."/>
            <person name="Johansen E."/>
            <person name="Bennedsen M."/>
            <person name="Brockmann E."/>
            <person name="Nielsen B."/>
        </authorList>
    </citation>
    <scope>NUCLEOTIDE SEQUENCE [LARGE SCALE GENOMIC DNA]</scope>
    <source>
        <strain evidence="12 13">CHCC20162</strain>
    </source>
</reference>
<dbReference type="PANTHER" id="PTHR21363">
    <property type="entry name" value="PREPHENATE DEHYDROGENASE"/>
    <property type="match status" value="1"/>
</dbReference>
<organism evidence="12 13">
    <name type="scientific">Priestia megaterium</name>
    <name type="common">Bacillus megaterium</name>
    <dbReference type="NCBI Taxonomy" id="1404"/>
    <lineage>
        <taxon>Bacteria</taxon>
        <taxon>Bacillati</taxon>
        <taxon>Bacillota</taxon>
        <taxon>Bacilli</taxon>
        <taxon>Bacillales</taxon>
        <taxon>Bacillaceae</taxon>
        <taxon>Priestia</taxon>
    </lineage>
</organism>
<dbReference type="EC" id="1.3.1.12" evidence="3"/>
<evidence type="ECO:0000256" key="9">
    <source>
        <dbReference type="ARBA" id="ARBA00023141"/>
    </source>
</evidence>
<keyword evidence="5" id="KW-0827">Tyrosine biosynthesis</keyword>
<protein>
    <recommendedName>
        <fullName evidence="4">Prephenate dehydrogenase</fullName>
        <ecNumber evidence="3">1.3.1.12</ecNumber>
    </recommendedName>
</protein>
<dbReference type="Pfam" id="PF02153">
    <property type="entry name" value="PDH_N"/>
    <property type="match status" value="1"/>
</dbReference>
<dbReference type="Proteomes" id="UP000256519">
    <property type="component" value="Unassembled WGS sequence"/>
</dbReference>
<dbReference type="InterPro" id="IPR050812">
    <property type="entry name" value="Preph/Arog_dehydrog"/>
</dbReference>
<evidence type="ECO:0000256" key="10">
    <source>
        <dbReference type="ARBA" id="ARBA00049260"/>
    </source>
</evidence>
<dbReference type="PROSITE" id="PS51176">
    <property type="entry name" value="PDH_ADH"/>
    <property type="match status" value="1"/>
</dbReference>
<dbReference type="FunFam" id="3.40.50.720:FF:000208">
    <property type="entry name" value="Prephenate dehydrogenase"/>
    <property type="match status" value="1"/>
</dbReference>
<feature type="domain" description="Prephenate/arogenate dehydrogenase" evidence="11">
    <location>
        <begin position="3"/>
        <end position="285"/>
    </location>
</feature>
<dbReference type="Pfam" id="PF20463">
    <property type="entry name" value="PDH_C"/>
    <property type="match status" value="1"/>
</dbReference>
<comment type="similarity">
    <text evidence="2">Belongs to the prephenate/arogenate dehydrogenase family.</text>
</comment>
<evidence type="ECO:0000256" key="1">
    <source>
        <dbReference type="ARBA" id="ARBA00005067"/>
    </source>
</evidence>
<evidence type="ECO:0000256" key="7">
    <source>
        <dbReference type="ARBA" id="ARBA00023002"/>
    </source>
</evidence>
<dbReference type="InterPro" id="IPR036291">
    <property type="entry name" value="NAD(P)-bd_dom_sf"/>
</dbReference>
<evidence type="ECO:0000256" key="2">
    <source>
        <dbReference type="ARBA" id="ARBA00007964"/>
    </source>
</evidence>
<keyword evidence="9" id="KW-0057">Aromatic amino acid biosynthesis</keyword>
<dbReference type="SUPFAM" id="SSF48179">
    <property type="entry name" value="6-phosphogluconate dehydrogenase C-terminal domain-like"/>
    <property type="match status" value="1"/>
</dbReference>
<evidence type="ECO:0000259" key="11">
    <source>
        <dbReference type="PROSITE" id="PS51176"/>
    </source>
</evidence>
<dbReference type="InterPro" id="IPR008927">
    <property type="entry name" value="6-PGluconate_DH-like_C_sf"/>
</dbReference>
<dbReference type="GO" id="GO:0004665">
    <property type="term" value="F:prephenate dehydrogenase (NADP+) activity"/>
    <property type="evidence" value="ECO:0007669"/>
    <property type="project" value="InterPro"/>
</dbReference>
<keyword evidence="8" id="KW-0520">NAD</keyword>
<proteinExistence type="inferred from homology"/>
<dbReference type="AlphaFoldDB" id="A0A3D8X6X0"/>
<evidence type="ECO:0000256" key="6">
    <source>
        <dbReference type="ARBA" id="ARBA00022605"/>
    </source>
</evidence>
<evidence type="ECO:0000256" key="8">
    <source>
        <dbReference type="ARBA" id="ARBA00023027"/>
    </source>
</evidence>
<keyword evidence="6" id="KW-0028">Amino-acid biosynthesis</keyword>
<sequence>MKTRVLLIGVGLIGGSLALAMKKHRHVTVVGADINTNEVQLANQLGIVDYVAEDIKTEAAQADYIVLATPVEYTTAWIHDLSTWKLKETVIITDVGSTKGEIMKAAQALNKKRISFIGGHPMAGSHTSGAVNARADLFCSARYILTPFENEQKEKIDALMHLLEPTGAQFVPLDAATHDQITGVVSHLPHVIATSLVRQVKGYSANNHLVTEMAAGGFRDITRIASSNPHMWRDILKQNRSMLLTLLDDWMKEMEQVKLLVEKGDGHELFDYFSDAKEFRDSLHA</sequence>
<name>A0A3D8X6X0_PRIMG</name>
<dbReference type="InterPro" id="IPR046825">
    <property type="entry name" value="PDH_C"/>
</dbReference>
<comment type="pathway">
    <text evidence="1">Amino-acid biosynthesis; L-tyrosine biosynthesis; (4-hydroxyphenyl)pyruvate from prephenate (NAD(+) route): step 1/1.</text>
</comment>
<comment type="caution">
    <text evidence="12">The sequence shown here is derived from an EMBL/GenBank/DDBJ whole genome shotgun (WGS) entry which is preliminary data.</text>
</comment>
<evidence type="ECO:0000256" key="3">
    <source>
        <dbReference type="ARBA" id="ARBA00012068"/>
    </source>
</evidence>
<gene>
    <name evidence="12" type="ORF">C3744_01280</name>
</gene>
<accession>A0A3D8X6X0</accession>
<dbReference type="GO" id="GO:0008977">
    <property type="term" value="F:prephenate dehydrogenase (NAD+) activity"/>
    <property type="evidence" value="ECO:0007669"/>
    <property type="project" value="UniProtKB-EC"/>
</dbReference>
<dbReference type="EMBL" id="PQWM01000006">
    <property type="protein sequence ID" value="RDZ17564.1"/>
    <property type="molecule type" value="Genomic_DNA"/>
</dbReference>